<evidence type="ECO:0000256" key="7">
    <source>
        <dbReference type="ARBA" id="ARBA00023157"/>
    </source>
</evidence>
<evidence type="ECO:0000256" key="10">
    <source>
        <dbReference type="ARBA" id="ARBA00038489"/>
    </source>
</evidence>
<keyword evidence="6" id="KW-0560">Oxidoreductase</keyword>
<name>A0ABX5FBX1_9CHRO</name>
<keyword evidence="5" id="KW-0049">Antioxidant</keyword>
<comment type="catalytic activity">
    <reaction evidence="12">
        <text>a hydroperoxide + [thioredoxin]-dithiol = an alcohol + [thioredoxin]-disulfide + H2O</text>
        <dbReference type="Rhea" id="RHEA:62620"/>
        <dbReference type="Rhea" id="RHEA-COMP:10698"/>
        <dbReference type="Rhea" id="RHEA-COMP:10700"/>
        <dbReference type="ChEBI" id="CHEBI:15377"/>
        <dbReference type="ChEBI" id="CHEBI:29950"/>
        <dbReference type="ChEBI" id="CHEBI:30879"/>
        <dbReference type="ChEBI" id="CHEBI:35924"/>
        <dbReference type="ChEBI" id="CHEBI:50058"/>
        <dbReference type="EC" id="1.11.1.24"/>
    </reaction>
</comment>
<evidence type="ECO:0000256" key="13">
    <source>
        <dbReference type="SAM" id="SignalP"/>
    </source>
</evidence>
<dbReference type="InterPro" id="IPR000866">
    <property type="entry name" value="AhpC/TSA"/>
</dbReference>
<accession>A0ABX5FBX1</accession>
<dbReference type="EC" id="1.11.1.24" evidence="3"/>
<protein>
    <recommendedName>
        <fullName evidence="3">thioredoxin-dependent peroxiredoxin</fullName>
        <ecNumber evidence="3">1.11.1.24</ecNumber>
    </recommendedName>
    <alternativeName>
        <fullName evidence="11">Bacterioferritin comigratory protein</fullName>
    </alternativeName>
    <alternativeName>
        <fullName evidence="9">Thioredoxin peroxidase</fullName>
    </alternativeName>
</protein>
<keyword evidence="16" id="KW-1185">Reference proteome</keyword>
<dbReference type="PIRSF" id="PIRSF000239">
    <property type="entry name" value="AHPC"/>
    <property type="match status" value="1"/>
</dbReference>
<dbReference type="Proteomes" id="UP000238218">
    <property type="component" value="Unassembled WGS sequence"/>
</dbReference>
<evidence type="ECO:0000256" key="2">
    <source>
        <dbReference type="ARBA" id="ARBA00011245"/>
    </source>
</evidence>
<dbReference type="PROSITE" id="PS51352">
    <property type="entry name" value="THIOREDOXIN_2"/>
    <property type="match status" value="1"/>
</dbReference>
<keyword evidence="4" id="KW-0575">Peroxidase</keyword>
<dbReference type="PANTHER" id="PTHR42801">
    <property type="entry name" value="THIOREDOXIN-DEPENDENT PEROXIDE REDUCTASE"/>
    <property type="match status" value="1"/>
</dbReference>
<feature type="signal peptide" evidence="13">
    <location>
        <begin position="1"/>
        <end position="28"/>
    </location>
</feature>
<evidence type="ECO:0000256" key="5">
    <source>
        <dbReference type="ARBA" id="ARBA00022862"/>
    </source>
</evidence>
<evidence type="ECO:0000313" key="16">
    <source>
        <dbReference type="Proteomes" id="UP000238218"/>
    </source>
</evidence>
<evidence type="ECO:0000256" key="9">
    <source>
        <dbReference type="ARBA" id="ARBA00032824"/>
    </source>
</evidence>
<comment type="caution">
    <text evidence="15">The sequence shown here is derived from an EMBL/GenBank/DDBJ whole genome shotgun (WGS) entry which is preliminary data.</text>
</comment>
<dbReference type="InterPro" id="IPR006311">
    <property type="entry name" value="TAT_signal"/>
</dbReference>
<evidence type="ECO:0000256" key="11">
    <source>
        <dbReference type="ARBA" id="ARBA00041373"/>
    </source>
</evidence>
<feature type="domain" description="Thioredoxin" evidence="14">
    <location>
        <begin position="34"/>
        <end position="187"/>
    </location>
</feature>
<evidence type="ECO:0000313" key="15">
    <source>
        <dbReference type="EMBL" id="PSB38769.1"/>
    </source>
</evidence>
<gene>
    <name evidence="15" type="ORF">C7B81_04245</name>
</gene>
<organism evidence="15 16">
    <name type="scientific">Aphanothece cf. minutissima CCALA 015</name>
    <dbReference type="NCBI Taxonomy" id="2107695"/>
    <lineage>
        <taxon>Bacteria</taxon>
        <taxon>Bacillati</taxon>
        <taxon>Cyanobacteriota</taxon>
        <taxon>Cyanophyceae</taxon>
        <taxon>Oscillatoriophycideae</taxon>
        <taxon>Chroococcales</taxon>
        <taxon>Aphanothecaceae</taxon>
        <taxon>Aphanothece</taxon>
    </lineage>
</organism>
<dbReference type="PANTHER" id="PTHR42801:SF4">
    <property type="entry name" value="AHPC_TSA FAMILY PROTEIN"/>
    <property type="match status" value="1"/>
</dbReference>
<dbReference type="SUPFAM" id="SSF52833">
    <property type="entry name" value="Thioredoxin-like"/>
    <property type="match status" value="1"/>
</dbReference>
<dbReference type="InterPro" id="IPR013766">
    <property type="entry name" value="Thioredoxin_domain"/>
</dbReference>
<feature type="chain" id="PRO_5046169077" description="thioredoxin-dependent peroxiredoxin" evidence="13">
    <location>
        <begin position="29"/>
        <end position="191"/>
    </location>
</feature>
<evidence type="ECO:0000256" key="6">
    <source>
        <dbReference type="ARBA" id="ARBA00023002"/>
    </source>
</evidence>
<dbReference type="Gene3D" id="3.40.30.10">
    <property type="entry name" value="Glutaredoxin"/>
    <property type="match status" value="1"/>
</dbReference>
<proteinExistence type="inferred from homology"/>
<reference evidence="15 16" key="1">
    <citation type="submission" date="2018-03" db="EMBL/GenBank/DDBJ databases">
        <title>The ancient ancestry and fast evolution of plastids.</title>
        <authorList>
            <person name="Moore K.R."/>
            <person name="Magnabosco C."/>
            <person name="Momper L."/>
            <person name="Gold D.A."/>
            <person name="Bosak T."/>
            <person name="Fournier G.P."/>
        </authorList>
    </citation>
    <scope>NUCLEOTIDE SEQUENCE [LARGE SCALE GENOMIC DNA]</scope>
    <source>
        <strain evidence="15 16">CCALA 015</strain>
    </source>
</reference>
<evidence type="ECO:0000259" key="14">
    <source>
        <dbReference type="PROSITE" id="PS51352"/>
    </source>
</evidence>
<dbReference type="EMBL" id="PVWP01000002">
    <property type="protein sequence ID" value="PSB38769.1"/>
    <property type="molecule type" value="Genomic_DNA"/>
</dbReference>
<sequence>MAVNRRTFLGGSLLAALSLLVLPGRARAMGGTLPEVGQPAPAFDLDGVAPSADGTVVTTHRSQADFRGRWLALYFYPKDFTSGCTLEARGFQRDLETFHARNAEVVGVSADDPDAHLSFCGSEGLAYPLLSDPGGAVSRRYGSWLAPFSARHTFLIDPDGVLRASWVAVRPSGHSQEVLAELARLQGETAA</sequence>
<comment type="subunit">
    <text evidence="2">Monomer.</text>
</comment>
<evidence type="ECO:0000256" key="8">
    <source>
        <dbReference type="ARBA" id="ARBA00023284"/>
    </source>
</evidence>
<dbReference type="InterPro" id="IPR024706">
    <property type="entry name" value="Peroxiredoxin_AhpC-typ"/>
</dbReference>
<evidence type="ECO:0000256" key="1">
    <source>
        <dbReference type="ARBA" id="ARBA00003330"/>
    </source>
</evidence>
<evidence type="ECO:0000256" key="3">
    <source>
        <dbReference type="ARBA" id="ARBA00013017"/>
    </source>
</evidence>
<evidence type="ECO:0000256" key="12">
    <source>
        <dbReference type="ARBA" id="ARBA00049091"/>
    </source>
</evidence>
<dbReference type="CDD" id="cd03017">
    <property type="entry name" value="PRX_BCP"/>
    <property type="match status" value="1"/>
</dbReference>
<keyword evidence="8" id="KW-0676">Redox-active center</keyword>
<evidence type="ECO:0000256" key="4">
    <source>
        <dbReference type="ARBA" id="ARBA00022559"/>
    </source>
</evidence>
<comment type="similarity">
    <text evidence="10">Belongs to the peroxiredoxin family. BCP/PrxQ subfamily.</text>
</comment>
<keyword evidence="7" id="KW-1015">Disulfide bond</keyword>
<dbReference type="Pfam" id="PF00578">
    <property type="entry name" value="AhpC-TSA"/>
    <property type="match status" value="1"/>
</dbReference>
<dbReference type="InterPro" id="IPR036249">
    <property type="entry name" value="Thioredoxin-like_sf"/>
</dbReference>
<comment type="function">
    <text evidence="1">Thiol-specific peroxidase that catalyzes the reduction of hydrogen peroxide and organic hydroperoxides to water and alcohols, respectively. Plays a role in cell protection against oxidative stress by detoxifying peroxides and as sensor of hydrogen peroxide-mediated signaling events.</text>
</comment>
<dbReference type="InterPro" id="IPR050924">
    <property type="entry name" value="Peroxiredoxin_BCP/PrxQ"/>
</dbReference>
<keyword evidence="13" id="KW-0732">Signal</keyword>
<dbReference type="PROSITE" id="PS51318">
    <property type="entry name" value="TAT"/>
    <property type="match status" value="1"/>
</dbReference>